<dbReference type="NCBIfam" id="NF006870">
    <property type="entry name" value="PRK09364.1"/>
    <property type="match status" value="1"/>
</dbReference>
<evidence type="ECO:0000256" key="14">
    <source>
        <dbReference type="ARBA" id="ARBA00023014"/>
    </source>
</evidence>
<protein>
    <recommendedName>
        <fullName evidence="8">Molybdenum cofactor biosynthesis protein 1</fullName>
        <ecNumber evidence="6">4.1.99.22</ecNumber>
        <ecNumber evidence="7">4.6.1.17</ecNumber>
    </recommendedName>
</protein>
<dbReference type="PROSITE" id="PS01305">
    <property type="entry name" value="MOAA_NIFB_PQQE"/>
    <property type="match status" value="1"/>
</dbReference>
<evidence type="ECO:0000256" key="10">
    <source>
        <dbReference type="ARBA" id="ARBA00022691"/>
    </source>
</evidence>
<dbReference type="KEGG" id="aqu:100639021"/>
<evidence type="ECO:0000256" key="3">
    <source>
        <dbReference type="ARBA" id="ARBA00005046"/>
    </source>
</evidence>
<keyword evidence="9" id="KW-0004">4Fe-4S</keyword>
<gene>
    <name evidence="22" type="primary">100639021</name>
</gene>
<evidence type="ECO:0000256" key="2">
    <source>
        <dbReference type="ARBA" id="ARBA00001966"/>
    </source>
</evidence>
<evidence type="ECO:0000256" key="5">
    <source>
        <dbReference type="ARBA" id="ARBA00009862"/>
    </source>
</evidence>
<dbReference type="InterPro" id="IPR000385">
    <property type="entry name" value="MoaA_NifB_PqqE_Fe-S-bd_CS"/>
</dbReference>
<evidence type="ECO:0000256" key="7">
    <source>
        <dbReference type="ARBA" id="ARBA00012575"/>
    </source>
</evidence>
<dbReference type="SFLD" id="SFLDG01067">
    <property type="entry name" value="SPASM/twitch_domain_containing"/>
    <property type="match status" value="1"/>
</dbReference>
<dbReference type="CDD" id="cd01335">
    <property type="entry name" value="Radical_SAM"/>
    <property type="match status" value="1"/>
</dbReference>
<name>A0A1X7V7I0_AMPQE</name>
<dbReference type="InterPro" id="IPR013785">
    <property type="entry name" value="Aldolase_TIM"/>
</dbReference>
<keyword evidence="14" id="KW-0411">Iron-sulfur</keyword>
<dbReference type="InterPro" id="IPR013483">
    <property type="entry name" value="MoaA"/>
</dbReference>
<comment type="cofactor">
    <cofactor evidence="2">
        <name>[4Fe-4S] cluster</name>
        <dbReference type="ChEBI" id="CHEBI:49883"/>
    </cofactor>
</comment>
<dbReference type="Pfam" id="PF01967">
    <property type="entry name" value="MoaC"/>
    <property type="match status" value="1"/>
</dbReference>
<dbReference type="PROSITE" id="PS51918">
    <property type="entry name" value="RADICAL_SAM"/>
    <property type="match status" value="1"/>
</dbReference>
<dbReference type="SUPFAM" id="SSF102114">
    <property type="entry name" value="Radical SAM enzymes"/>
    <property type="match status" value="1"/>
</dbReference>
<dbReference type="AlphaFoldDB" id="A0A1X7V7I0"/>
<dbReference type="GO" id="GO:0061799">
    <property type="term" value="F:cyclic pyranopterin monophosphate synthase activity"/>
    <property type="evidence" value="ECO:0007669"/>
    <property type="project" value="UniProtKB-EC"/>
</dbReference>
<dbReference type="Gene3D" id="3.20.20.70">
    <property type="entry name" value="Aldolase class I"/>
    <property type="match status" value="1"/>
</dbReference>
<dbReference type="HAMAP" id="MF_01225_B">
    <property type="entry name" value="MoaA_B"/>
    <property type="match status" value="1"/>
</dbReference>
<keyword evidence="17" id="KW-0456">Lyase</keyword>
<dbReference type="GO" id="GO:0006777">
    <property type="term" value="P:Mo-molybdopterin cofactor biosynthetic process"/>
    <property type="evidence" value="ECO:0007669"/>
    <property type="project" value="UniProtKB-KW"/>
</dbReference>
<keyword evidence="16" id="KW-0501">Molybdenum cofactor biosynthesis</keyword>
<dbReference type="InterPro" id="IPR040064">
    <property type="entry name" value="MoaA-like"/>
</dbReference>
<dbReference type="GO" id="GO:0051539">
    <property type="term" value="F:4 iron, 4 sulfur cluster binding"/>
    <property type="evidence" value="ECO:0007669"/>
    <property type="project" value="UniProtKB-KW"/>
</dbReference>
<proteinExistence type="inferred from homology"/>
<evidence type="ECO:0000313" key="22">
    <source>
        <dbReference type="EnsemblMetazoa" id="Aqu2.1.35764_001"/>
    </source>
</evidence>
<comment type="similarity">
    <text evidence="5">In the N-terminal section; belongs to the radical SAM superfamily. MoaA family.</text>
</comment>
<dbReference type="PANTHER" id="PTHR22960:SF0">
    <property type="entry name" value="MOLYBDENUM COFACTOR BIOSYNTHESIS PROTEIN 1"/>
    <property type="match status" value="1"/>
</dbReference>
<evidence type="ECO:0000256" key="11">
    <source>
        <dbReference type="ARBA" id="ARBA00022723"/>
    </source>
</evidence>
<dbReference type="Gene3D" id="3.30.70.640">
    <property type="entry name" value="Molybdopterin cofactor biosynthesis C (MoaC) domain"/>
    <property type="match status" value="1"/>
</dbReference>
<reference evidence="23" key="1">
    <citation type="journal article" date="2010" name="Nature">
        <title>The Amphimedon queenslandica genome and the evolution of animal complexity.</title>
        <authorList>
            <person name="Srivastava M."/>
            <person name="Simakov O."/>
            <person name="Chapman J."/>
            <person name="Fahey B."/>
            <person name="Gauthier M.E."/>
            <person name="Mitros T."/>
            <person name="Richards G.S."/>
            <person name="Conaco C."/>
            <person name="Dacre M."/>
            <person name="Hellsten U."/>
            <person name="Larroux C."/>
            <person name="Putnam N.H."/>
            <person name="Stanke M."/>
            <person name="Adamska M."/>
            <person name="Darling A."/>
            <person name="Degnan S.M."/>
            <person name="Oakley T.H."/>
            <person name="Plachetzki D.C."/>
            <person name="Zhai Y."/>
            <person name="Adamski M."/>
            <person name="Calcino A."/>
            <person name="Cummins S.F."/>
            <person name="Goodstein D.M."/>
            <person name="Harris C."/>
            <person name="Jackson D.J."/>
            <person name="Leys S.P."/>
            <person name="Shu S."/>
            <person name="Woodcroft B.J."/>
            <person name="Vervoort M."/>
            <person name="Kosik K.S."/>
            <person name="Manning G."/>
            <person name="Degnan B.M."/>
            <person name="Rokhsar D.S."/>
        </authorList>
    </citation>
    <scope>NUCLEOTIDE SEQUENCE [LARGE SCALE GENOMIC DNA]</scope>
</reference>
<dbReference type="InterPro" id="IPR002820">
    <property type="entry name" value="Mopterin_CF_biosynth-C_dom"/>
</dbReference>
<evidence type="ECO:0000256" key="17">
    <source>
        <dbReference type="ARBA" id="ARBA00023239"/>
    </source>
</evidence>
<comment type="catalytic activity">
    <reaction evidence="18">
        <text>GTP + AH2 + S-adenosyl-L-methionine = (8S)-3',8-cyclo-7,8-dihydroguanosine 5'-triphosphate + 5'-deoxyadenosine + L-methionine + A + H(+)</text>
        <dbReference type="Rhea" id="RHEA:49576"/>
        <dbReference type="ChEBI" id="CHEBI:13193"/>
        <dbReference type="ChEBI" id="CHEBI:15378"/>
        <dbReference type="ChEBI" id="CHEBI:17319"/>
        <dbReference type="ChEBI" id="CHEBI:17499"/>
        <dbReference type="ChEBI" id="CHEBI:37565"/>
        <dbReference type="ChEBI" id="CHEBI:57844"/>
        <dbReference type="ChEBI" id="CHEBI:59789"/>
        <dbReference type="ChEBI" id="CHEBI:131766"/>
        <dbReference type="EC" id="4.1.99.22"/>
    </reaction>
</comment>
<keyword evidence="11" id="KW-0479">Metal-binding</keyword>
<evidence type="ECO:0000256" key="15">
    <source>
        <dbReference type="ARBA" id="ARBA00023134"/>
    </source>
</evidence>
<dbReference type="NCBIfam" id="TIGR00581">
    <property type="entry name" value="moaC"/>
    <property type="match status" value="1"/>
</dbReference>
<dbReference type="EnsemblMetazoa" id="Aqu2.1.35764_001">
    <property type="protein sequence ID" value="Aqu2.1.35764_001"/>
    <property type="gene ID" value="Aqu2.1.35764"/>
</dbReference>
<evidence type="ECO:0000256" key="20">
    <source>
        <dbReference type="ARBA" id="ARBA00063038"/>
    </source>
</evidence>
<evidence type="ECO:0000256" key="6">
    <source>
        <dbReference type="ARBA" id="ARBA00012167"/>
    </source>
</evidence>
<evidence type="ECO:0000256" key="19">
    <source>
        <dbReference type="ARBA" id="ARBA00054222"/>
    </source>
</evidence>
<comment type="subunit">
    <text evidence="20">Isoform MOCS1A and isoform MOCS1B probably form a heterooligomer.</text>
</comment>
<reference evidence="22" key="2">
    <citation type="submission" date="2017-05" db="UniProtKB">
        <authorList>
            <consortium name="EnsemblMetazoa"/>
        </authorList>
    </citation>
    <scope>IDENTIFICATION</scope>
</reference>
<dbReference type="OrthoDB" id="429626at2759"/>
<dbReference type="CDD" id="cd21117">
    <property type="entry name" value="Twitch_MoaA"/>
    <property type="match status" value="1"/>
</dbReference>
<evidence type="ECO:0000256" key="1">
    <source>
        <dbReference type="ARBA" id="ARBA00001637"/>
    </source>
</evidence>
<dbReference type="Proteomes" id="UP000007879">
    <property type="component" value="Unassembled WGS sequence"/>
</dbReference>
<evidence type="ECO:0000256" key="16">
    <source>
        <dbReference type="ARBA" id="ARBA00023150"/>
    </source>
</evidence>
<dbReference type="GO" id="GO:0046872">
    <property type="term" value="F:metal ion binding"/>
    <property type="evidence" value="ECO:0007669"/>
    <property type="project" value="UniProtKB-KW"/>
</dbReference>
<dbReference type="Pfam" id="PF04055">
    <property type="entry name" value="Radical_SAM"/>
    <property type="match status" value="1"/>
</dbReference>
<dbReference type="STRING" id="400682.A0A1X7V7I0"/>
<sequence>MAVRVLRLRTRPVLLMCREASSTRLPVQEALTDKFGRSHTYLRISLTERCNLRCQYCMPEEGVELSPSSELLTASEIVRLASLFVSQGVNKIRLTGGEPLLRTDLLDIITQLSAISGLSTIGLTTNGLTLAKKVHLLKEAGLSSVNISLDTLIPQKFEFISRRRGHERVLNAIDSAIDSGINPVKVNCVVMRGVNDDELNDFVALTEEKPIDVRFIEYMPFDGNKWNTKRFLPYHEMLSSLQNYYPSLARHQDSENDTSKHYQVPGYKGRVGFITSMSEHFCGSCNRLRITADGNLKVCLFGASEVSLKNYIRSGASDEELLPVISAAVKRKHPHHAGMLTLSKRKNRPMILIGGYHTNAASLVASRLHLHKMYSTLSHIGSDGNPRMVDITGKKHTMRTATAEGTIDLSSEAMELFTSPIANPKGSVAAVARIAAIMGVKKTPEIIPLCHPVNITSVDITVDVKDLAVMIKVCVKSEGPTGVEMEALTGVSSGLLAIYDMTKSTGYKHVIRDIHLITKTGGKSTFNSQ</sequence>
<dbReference type="GO" id="GO:0005525">
    <property type="term" value="F:GTP binding"/>
    <property type="evidence" value="ECO:0007669"/>
    <property type="project" value="UniProtKB-KW"/>
</dbReference>
<comment type="function">
    <text evidence="19">Isoform MOCS1A and isoform MOCS1B probably form a complex that catalyzes the conversion of 5'-GTP to cyclic pyranopterin monophosphate (cPMP). MOCS1A catalyzes the cyclization of GTP to (8S)-3',8-cyclo-7,8-dihydroguanosine 5'-triphosphate and MOCS1B catalyzes the subsequent conversion of (8S)-3',8-cyclo-7,8-dihydroguanosine 5'-triphosphate to cPMP.</text>
</comment>
<dbReference type="EC" id="4.6.1.17" evidence="7"/>
<keyword evidence="10" id="KW-0949">S-adenosyl-L-methionine</keyword>
<dbReference type="InterPro" id="IPR010505">
    <property type="entry name" value="MoaA_twitch"/>
</dbReference>
<feature type="domain" description="Radical SAM core" evidence="21">
    <location>
        <begin position="34"/>
        <end position="257"/>
    </location>
</feature>
<dbReference type="PANTHER" id="PTHR22960">
    <property type="entry name" value="MOLYBDOPTERIN COFACTOR SYNTHESIS PROTEIN A"/>
    <property type="match status" value="1"/>
</dbReference>
<evidence type="ECO:0000256" key="8">
    <source>
        <dbReference type="ARBA" id="ARBA00015273"/>
    </source>
</evidence>
<accession>A0A1X7V7I0</accession>
<dbReference type="UniPathway" id="UPA00344"/>
<dbReference type="eggNOG" id="KOG2876">
    <property type="taxonomic scope" value="Eukaryota"/>
</dbReference>
<dbReference type="SFLD" id="SFLDG01386">
    <property type="entry name" value="main_SPASM_domain-containing"/>
    <property type="match status" value="1"/>
</dbReference>
<evidence type="ECO:0000256" key="18">
    <source>
        <dbReference type="ARBA" id="ARBA00048697"/>
    </source>
</evidence>
<comment type="pathway">
    <text evidence="3">Cofactor biosynthesis; molybdopterin biosynthesis.</text>
</comment>
<organism evidence="22">
    <name type="scientific">Amphimedon queenslandica</name>
    <name type="common">Sponge</name>
    <dbReference type="NCBI Taxonomy" id="400682"/>
    <lineage>
        <taxon>Eukaryota</taxon>
        <taxon>Metazoa</taxon>
        <taxon>Porifera</taxon>
        <taxon>Demospongiae</taxon>
        <taxon>Heteroscleromorpha</taxon>
        <taxon>Haplosclerida</taxon>
        <taxon>Niphatidae</taxon>
        <taxon>Amphimedon</taxon>
    </lineage>
</organism>
<evidence type="ECO:0000256" key="4">
    <source>
        <dbReference type="ARBA" id="ARBA00008484"/>
    </source>
</evidence>
<keyword evidence="12" id="KW-0547">Nucleotide-binding</keyword>
<comment type="similarity">
    <text evidence="4">In the C-terminal section; belongs to the MoaC family.</text>
</comment>
<dbReference type="InterPro" id="IPR007197">
    <property type="entry name" value="rSAM"/>
</dbReference>
<dbReference type="InterPro" id="IPR023045">
    <property type="entry name" value="MoaC"/>
</dbReference>
<comment type="catalytic activity">
    <reaction evidence="1">
        <text>(8S)-3',8-cyclo-7,8-dihydroguanosine 5'-triphosphate = cyclic pyranopterin phosphate + diphosphate</text>
        <dbReference type="Rhea" id="RHEA:49580"/>
        <dbReference type="ChEBI" id="CHEBI:33019"/>
        <dbReference type="ChEBI" id="CHEBI:59648"/>
        <dbReference type="ChEBI" id="CHEBI:131766"/>
        <dbReference type="EC" id="4.6.1.17"/>
    </reaction>
</comment>
<dbReference type="EC" id="4.1.99.22" evidence="6"/>
<evidence type="ECO:0000256" key="13">
    <source>
        <dbReference type="ARBA" id="ARBA00023004"/>
    </source>
</evidence>
<dbReference type="InterPro" id="IPR058240">
    <property type="entry name" value="rSAM_sf"/>
</dbReference>
<evidence type="ECO:0000313" key="23">
    <source>
        <dbReference type="Proteomes" id="UP000007879"/>
    </source>
</evidence>
<dbReference type="InterPro" id="IPR050105">
    <property type="entry name" value="MoCo_biosynth_MoaA/MoaC"/>
</dbReference>
<dbReference type="GO" id="GO:0061798">
    <property type="term" value="F:GTP 3',8'-cyclase activity"/>
    <property type="evidence" value="ECO:0007669"/>
    <property type="project" value="UniProtKB-EC"/>
</dbReference>
<dbReference type="SFLD" id="SFLDS00029">
    <property type="entry name" value="Radical_SAM"/>
    <property type="match status" value="1"/>
</dbReference>
<evidence type="ECO:0000256" key="12">
    <source>
        <dbReference type="ARBA" id="ARBA00022741"/>
    </source>
</evidence>
<dbReference type="FunFam" id="3.20.20.70:FF:000117">
    <property type="entry name" value="molybdenum cofactor biosynthesis protein 1"/>
    <property type="match status" value="1"/>
</dbReference>
<dbReference type="InParanoid" id="A0A1X7V7I0"/>
<dbReference type="Pfam" id="PF06463">
    <property type="entry name" value="Mob_synth_C"/>
    <property type="match status" value="1"/>
</dbReference>
<dbReference type="EnsemblMetazoa" id="XM_011404738.2">
    <property type="protein sequence ID" value="XP_011403040.2"/>
    <property type="gene ID" value="LOC100639021"/>
</dbReference>
<dbReference type="InterPro" id="IPR006638">
    <property type="entry name" value="Elp3/MiaA/NifB-like_rSAM"/>
</dbReference>
<keyword evidence="23" id="KW-1185">Reference proteome</keyword>
<dbReference type="SMART" id="SM00729">
    <property type="entry name" value="Elp3"/>
    <property type="match status" value="1"/>
</dbReference>
<evidence type="ECO:0000256" key="9">
    <source>
        <dbReference type="ARBA" id="ARBA00022485"/>
    </source>
</evidence>
<dbReference type="SFLD" id="SFLDG01383">
    <property type="entry name" value="cyclic_pyranopterin_phosphate"/>
    <property type="match status" value="1"/>
</dbReference>
<keyword evidence="15" id="KW-0342">GTP-binding</keyword>
<keyword evidence="13" id="KW-0408">Iron</keyword>
<dbReference type="NCBIfam" id="TIGR02666">
    <property type="entry name" value="moaA"/>
    <property type="match status" value="1"/>
</dbReference>
<dbReference type="InterPro" id="IPR036522">
    <property type="entry name" value="MoaC_sf"/>
</dbReference>
<dbReference type="NCBIfam" id="NF001199">
    <property type="entry name" value="PRK00164.2-1"/>
    <property type="match status" value="1"/>
</dbReference>
<evidence type="ECO:0000259" key="21">
    <source>
        <dbReference type="PROSITE" id="PS51918"/>
    </source>
</evidence>
<dbReference type="SUPFAM" id="SSF55040">
    <property type="entry name" value="Molybdenum cofactor biosynthesis protein C, MoaC"/>
    <property type="match status" value="1"/>
</dbReference>